<organism evidence="2 3">
    <name type="scientific">Durusdinium trenchii</name>
    <dbReference type="NCBI Taxonomy" id="1381693"/>
    <lineage>
        <taxon>Eukaryota</taxon>
        <taxon>Sar</taxon>
        <taxon>Alveolata</taxon>
        <taxon>Dinophyceae</taxon>
        <taxon>Suessiales</taxon>
        <taxon>Symbiodiniaceae</taxon>
        <taxon>Durusdinium</taxon>
    </lineage>
</organism>
<dbReference type="SUPFAM" id="SSF57850">
    <property type="entry name" value="RING/U-box"/>
    <property type="match status" value="1"/>
</dbReference>
<proteinExistence type="predicted"/>
<dbReference type="Proteomes" id="UP001642484">
    <property type="component" value="Unassembled WGS sequence"/>
</dbReference>
<evidence type="ECO:0000313" key="3">
    <source>
        <dbReference type="Proteomes" id="UP001642484"/>
    </source>
</evidence>
<evidence type="ECO:0000313" key="2">
    <source>
        <dbReference type="EMBL" id="CAK9070804.1"/>
    </source>
</evidence>
<gene>
    <name evidence="2" type="ORF">CCMP2556_LOCUS34827</name>
</gene>
<keyword evidence="3" id="KW-1185">Reference proteome</keyword>
<feature type="region of interest" description="Disordered" evidence="1">
    <location>
        <begin position="394"/>
        <end position="442"/>
    </location>
</feature>
<dbReference type="Gene3D" id="1.20.120.1750">
    <property type="match status" value="1"/>
</dbReference>
<evidence type="ECO:0000256" key="1">
    <source>
        <dbReference type="SAM" id="MobiDB-lite"/>
    </source>
</evidence>
<accession>A0ABP0P6U6</accession>
<protein>
    <submittedName>
        <fullName evidence="2">Uncharacterized protein</fullName>
    </submittedName>
</protein>
<reference evidence="2 3" key="1">
    <citation type="submission" date="2024-02" db="EMBL/GenBank/DDBJ databases">
        <authorList>
            <person name="Chen Y."/>
            <person name="Shah S."/>
            <person name="Dougan E. K."/>
            <person name="Thang M."/>
            <person name="Chan C."/>
        </authorList>
    </citation>
    <scope>NUCLEOTIDE SEQUENCE [LARGE SCALE GENOMIC DNA]</scope>
</reference>
<dbReference type="EMBL" id="CAXAMN010022562">
    <property type="protein sequence ID" value="CAK9070804.1"/>
    <property type="molecule type" value="Genomic_DNA"/>
</dbReference>
<name>A0ABP0P6U6_9DINO</name>
<sequence>MIQDLQLDQNGNFGQHLADFVLESLEKQLREVSEGCHAKQQLDSWHHSFEAARAMLRGRLALSNKLNQKLGLLSFFSDLIPCLLLHPGGDRILCQLLSEDPRSRGGLQRKCLKTLASQLRDGFQPNSNDLQPNSDRSTVICSARIALQHILEDILWPLRHARDDHVARTFEDVVTFVLDIVDNHGLFAGCYDVVTPALGASAVQALLEVIQQKLDTHPQLIQLFSKSFSHRVQGCSSQVELPLSLHVWIEWPQHDRQMMSTDLPNLLYLALCTPVGRELLKIAEGALARFHLDRASSSGTASGGISFPLVRSVAFSHLLLDEVAAIVANGQWTSEEAKNILQDLCSLGINTPEMLLFFDALVSHAGSTAAAGRALRRLLDVRSPHSNAELSDWAGALEKPERGVGEDPWDDLPVKGMPGYEDEKRRRQREDQEQERLDQLQVSQGGRHCPHCNRVIQQNGGCDQMLCGGHAHTNPLHREGCGREFFWSQARPYQPSVLETRQPPGFSAIATWLMDTDDFISDVADRAAEVALHGLAPADRRYAFANAAACVLLKRGQQKPNLAQALMSKQSLQATLGFEDPSLVPVAGMLCDASAVSASKSLTASLLLGRDGWESTVGTAQKLRNTVVNLLVAVLGGPDNNHLSMLLLKPLHMMNTFPVGFVFGELPGPEGYHFDCGCVLDQQGRASRNRPPLENTHLHFVNFCSWAMLSVGLLIFPQTRAQIQEVLTLRYIREVDPEGLSDVADVACSYAMNFALRCFECVGLCQQLPEDDRALCFFELFHRFRQRAVGLHPALARTFATSDTRHVYEDG</sequence>
<feature type="compositionally biased region" description="Basic and acidic residues" evidence="1">
    <location>
        <begin position="421"/>
        <end position="438"/>
    </location>
</feature>
<comment type="caution">
    <text evidence="2">The sequence shown here is derived from an EMBL/GenBank/DDBJ whole genome shotgun (WGS) entry which is preliminary data.</text>
</comment>